<protein>
    <submittedName>
        <fullName evidence="1">Uncharacterized protein</fullName>
    </submittedName>
</protein>
<sequence>MLDKNAALATVLARCRKLDPGQAIELLTWKKDRSVRIIRLEDGRLRVEERGFERQDFVVQADKLKKLLRTLIKREFPRSHKIRMTIHGA</sequence>
<dbReference type="Proteomes" id="UP001063350">
    <property type="component" value="Chromosome"/>
</dbReference>
<dbReference type="RefSeq" id="WP_267926308.1">
    <property type="nucleotide sequence ID" value="NZ_AP024233.1"/>
</dbReference>
<evidence type="ECO:0000313" key="1">
    <source>
        <dbReference type="EMBL" id="BCO09560.1"/>
    </source>
</evidence>
<dbReference type="AlphaFoldDB" id="A0A915UAH3"/>
<organism evidence="1 2">
    <name type="scientific">Desulfolithobacter dissulfuricans</name>
    <dbReference type="NCBI Taxonomy" id="2795293"/>
    <lineage>
        <taxon>Bacteria</taxon>
        <taxon>Pseudomonadati</taxon>
        <taxon>Thermodesulfobacteriota</taxon>
        <taxon>Desulfobulbia</taxon>
        <taxon>Desulfobulbales</taxon>
        <taxon>Desulfobulbaceae</taxon>
        <taxon>Desulfolithobacter</taxon>
    </lineage>
</organism>
<dbReference type="KEGG" id="ddu:GF1_19360"/>
<name>A0A915UAH3_9BACT</name>
<dbReference type="EMBL" id="AP024233">
    <property type="protein sequence ID" value="BCO09560.1"/>
    <property type="molecule type" value="Genomic_DNA"/>
</dbReference>
<evidence type="ECO:0000313" key="2">
    <source>
        <dbReference type="Proteomes" id="UP001063350"/>
    </source>
</evidence>
<keyword evidence="2" id="KW-1185">Reference proteome</keyword>
<reference evidence="1" key="1">
    <citation type="submission" date="2020-12" db="EMBL/GenBank/DDBJ databases">
        <title>Desulfobium dissulfuricans gen. nov., sp. nov., a novel mesophilic, sulfate-reducing bacterium isolated from a deep-sea hydrothermal vent.</title>
        <authorList>
            <person name="Hashimoto Y."/>
            <person name="Tame A."/>
            <person name="Sawayama S."/>
            <person name="Miyazaki J."/>
            <person name="Takai K."/>
            <person name="Nakagawa S."/>
        </authorList>
    </citation>
    <scope>NUCLEOTIDE SEQUENCE</scope>
    <source>
        <strain evidence="1">GF1</strain>
    </source>
</reference>
<gene>
    <name evidence="1" type="ORF">GF1_19360</name>
</gene>
<accession>A0A915UAH3</accession>
<proteinExistence type="predicted"/>